<sequence length="370" mass="40430">MSIKQPLGIKKLTNVAIVRYKAAGKRFEIACYKNKVLNWRSGVEKDLSEVLQIDTIFTNVSKGEVANAKDLQKAFNTTDPEDICKKILKSGELQVSDKEREVHQEALLRDIVQNVVERCVHPQTGRQLTALTVENALKRIGFSVVDQPAKRQALKAIEALCKEMPDSFARAKMRLRITCPDRLLDEFRRHLTEVSNATIEEETRSGEGSSAATTSVTFVCDPSQYRELDSFTTAHAGDCVSIQVIASAVLRDGDGGGLCSGDLLAAPARAPAPVDLPDRAGAGAGALPQGGEQLAGAARPQPEPERKKGAMRCSACGAELEDAASYRAHCKSDWHNHNLKRKVKSLPPVSEEDFVEISLDIREGFTTDTY</sequence>
<comment type="similarity">
    <text evidence="3">Belongs to the SDO1/SBDS family.</text>
</comment>
<evidence type="ECO:0000256" key="4">
    <source>
        <dbReference type="ARBA" id="ARBA00022490"/>
    </source>
</evidence>
<dbReference type="Proteomes" id="UP001189429">
    <property type="component" value="Unassembled WGS sequence"/>
</dbReference>
<name>A0ABN9PMB0_9DINO</name>
<dbReference type="InterPro" id="IPR036786">
    <property type="entry name" value="Ribosome_mat_SBDS_N_sf"/>
</dbReference>
<dbReference type="InterPro" id="IPR039100">
    <property type="entry name" value="Sdo1/SBDS-like"/>
</dbReference>
<dbReference type="EMBL" id="CAUYUJ010000593">
    <property type="protein sequence ID" value="CAK0791490.1"/>
    <property type="molecule type" value="Genomic_DNA"/>
</dbReference>
<proteinExistence type="inferred from homology"/>
<dbReference type="InterPro" id="IPR002140">
    <property type="entry name" value="Sdo1/SBDS"/>
</dbReference>
<comment type="subcellular location">
    <subcellularLocation>
        <location evidence="2">Cytoplasm</location>
    </subcellularLocation>
    <subcellularLocation>
        <location evidence="1">Nucleus</location>
    </subcellularLocation>
</comment>
<reference evidence="10" key="1">
    <citation type="submission" date="2023-10" db="EMBL/GenBank/DDBJ databases">
        <authorList>
            <person name="Chen Y."/>
            <person name="Shah S."/>
            <person name="Dougan E. K."/>
            <person name="Thang M."/>
            <person name="Chan C."/>
        </authorList>
    </citation>
    <scope>NUCLEOTIDE SEQUENCE [LARGE SCALE GENOMIC DNA]</scope>
</reference>
<dbReference type="InterPro" id="IPR037188">
    <property type="entry name" value="Sdo1/SBDS_central_sf"/>
</dbReference>
<feature type="domain" description="C2H2-type" evidence="9">
    <location>
        <begin position="313"/>
        <end position="335"/>
    </location>
</feature>
<keyword evidence="4" id="KW-0963">Cytoplasm</keyword>
<dbReference type="NCBIfam" id="TIGR00291">
    <property type="entry name" value="RNA_SBDS"/>
    <property type="match status" value="1"/>
</dbReference>
<feature type="region of interest" description="Disordered" evidence="8">
    <location>
        <begin position="276"/>
        <end position="308"/>
    </location>
</feature>
<evidence type="ECO:0000256" key="5">
    <source>
        <dbReference type="ARBA" id="ARBA00022517"/>
    </source>
</evidence>
<evidence type="ECO:0000259" key="9">
    <source>
        <dbReference type="PROSITE" id="PS00028"/>
    </source>
</evidence>
<comment type="subunit">
    <text evidence="7">Associates with the 60S ribosomal subunit.</text>
</comment>
<dbReference type="PANTHER" id="PTHR10927">
    <property type="entry name" value="RIBOSOME MATURATION PROTEIN SBDS"/>
    <property type="match status" value="1"/>
</dbReference>
<comment type="caution">
    <text evidence="10">The sequence shown here is derived from an EMBL/GenBank/DDBJ whole genome shotgun (WGS) entry which is preliminary data.</text>
</comment>
<protein>
    <recommendedName>
        <fullName evidence="9">C2H2-type domain-containing protein</fullName>
    </recommendedName>
</protein>
<dbReference type="InterPro" id="IPR018978">
    <property type="entry name" value="SDO1/SBDS_central"/>
</dbReference>
<organism evidence="10 11">
    <name type="scientific">Prorocentrum cordatum</name>
    <dbReference type="NCBI Taxonomy" id="2364126"/>
    <lineage>
        <taxon>Eukaryota</taxon>
        <taxon>Sar</taxon>
        <taxon>Alveolata</taxon>
        <taxon>Dinophyceae</taxon>
        <taxon>Prorocentrales</taxon>
        <taxon>Prorocentraceae</taxon>
        <taxon>Prorocentrum</taxon>
    </lineage>
</organism>
<evidence type="ECO:0000256" key="7">
    <source>
        <dbReference type="ARBA" id="ARBA00049708"/>
    </source>
</evidence>
<gene>
    <name evidence="10" type="ORF">PCOR1329_LOCUS2366</name>
</gene>
<keyword evidence="5" id="KW-0690">Ribosome biogenesis</keyword>
<dbReference type="SUPFAM" id="SSF89895">
    <property type="entry name" value="FYSH domain"/>
    <property type="match status" value="1"/>
</dbReference>
<evidence type="ECO:0000313" key="10">
    <source>
        <dbReference type="EMBL" id="CAK0791490.1"/>
    </source>
</evidence>
<evidence type="ECO:0000256" key="3">
    <source>
        <dbReference type="ARBA" id="ARBA00007433"/>
    </source>
</evidence>
<dbReference type="Gene3D" id="3.30.1250.10">
    <property type="entry name" value="Ribosome maturation protein SBDS, N-terminal domain"/>
    <property type="match status" value="1"/>
</dbReference>
<evidence type="ECO:0000256" key="8">
    <source>
        <dbReference type="SAM" id="MobiDB-lite"/>
    </source>
</evidence>
<evidence type="ECO:0000313" key="11">
    <source>
        <dbReference type="Proteomes" id="UP001189429"/>
    </source>
</evidence>
<dbReference type="PANTHER" id="PTHR10927:SF1">
    <property type="entry name" value="RIBOSOME MATURATION PROTEIN SBDS"/>
    <property type="match status" value="1"/>
</dbReference>
<feature type="compositionally biased region" description="Low complexity" evidence="8">
    <location>
        <begin position="276"/>
        <end position="298"/>
    </location>
</feature>
<keyword evidence="6" id="KW-0539">Nucleus</keyword>
<dbReference type="Gene3D" id="1.10.10.900">
    <property type="entry name" value="SBDS protein C-terminal domain, subdomain 1"/>
    <property type="match status" value="1"/>
</dbReference>
<dbReference type="Pfam" id="PF09377">
    <property type="entry name" value="SBDS_domain_II"/>
    <property type="match status" value="1"/>
</dbReference>
<dbReference type="Pfam" id="PF01172">
    <property type="entry name" value="SBDS_N"/>
    <property type="match status" value="1"/>
</dbReference>
<evidence type="ECO:0000256" key="6">
    <source>
        <dbReference type="ARBA" id="ARBA00023242"/>
    </source>
</evidence>
<dbReference type="SUPFAM" id="SSF109728">
    <property type="entry name" value="Hypothetical protein AF0491, middle domain"/>
    <property type="match status" value="1"/>
</dbReference>
<dbReference type="Gene3D" id="3.30.70.240">
    <property type="match status" value="1"/>
</dbReference>
<evidence type="ECO:0000256" key="2">
    <source>
        <dbReference type="ARBA" id="ARBA00004496"/>
    </source>
</evidence>
<dbReference type="InterPro" id="IPR019783">
    <property type="entry name" value="SDO1/SBDS_N"/>
</dbReference>
<evidence type="ECO:0000256" key="1">
    <source>
        <dbReference type="ARBA" id="ARBA00004123"/>
    </source>
</evidence>
<keyword evidence="11" id="KW-1185">Reference proteome</keyword>
<dbReference type="InterPro" id="IPR013087">
    <property type="entry name" value="Znf_C2H2_type"/>
</dbReference>
<dbReference type="PROSITE" id="PS00028">
    <property type="entry name" value="ZINC_FINGER_C2H2_1"/>
    <property type="match status" value="1"/>
</dbReference>
<accession>A0ABN9PMB0</accession>